<sequence length="127" mass="13653">MEIPEASWVEINNLCLEHNEVRQMMRNIFAQAQHVVAAAGLGRVKAGEQGLVTPKHYVLGFVQIAECLEALPDAVRDMATREGLVEEGGEAARKAVSEVATEVTGYFEHDATGPAEESSDEGGEGDD</sequence>
<dbReference type="AlphaFoldDB" id="A0A6G1CB58"/>
<gene>
    <name evidence="2" type="ORF">E2562_035180</name>
</gene>
<evidence type="ECO:0000313" key="3">
    <source>
        <dbReference type="Proteomes" id="UP000479710"/>
    </source>
</evidence>
<accession>A0A6G1CB58</accession>
<proteinExistence type="predicted"/>
<evidence type="ECO:0000313" key="2">
    <source>
        <dbReference type="EMBL" id="KAF0897281.1"/>
    </source>
</evidence>
<protein>
    <submittedName>
        <fullName evidence="2">Uncharacterized protein</fullName>
    </submittedName>
</protein>
<evidence type="ECO:0000256" key="1">
    <source>
        <dbReference type="SAM" id="MobiDB-lite"/>
    </source>
</evidence>
<name>A0A6G1CB58_9ORYZ</name>
<dbReference type="EMBL" id="SPHZ02000010">
    <property type="protein sequence ID" value="KAF0897281.1"/>
    <property type="molecule type" value="Genomic_DNA"/>
</dbReference>
<comment type="caution">
    <text evidence="2">The sequence shown here is derived from an EMBL/GenBank/DDBJ whole genome shotgun (WGS) entry which is preliminary data.</text>
</comment>
<feature type="region of interest" description="Disordered" evidence="1">
    <location>
        <begin position="104"/>
        <end position="127"/>
    </location>
</feature>
<feature type="compositionally biased region" description="Acidic residues" evidence="1">
    <location>
        <begin position="117"/>
        <end position="127"/>
    </location>
</feature>
<organism evidence="2 3">
    <name type="scientific">Oryza meyeriana var. granulata</name>
    <dbReference type="NCBI Taxonomy" id="110450"/>
    <lineage>
        <taxon>Eukaryota</taxon>
        <taxon>Viridiplantae</taxon>
        <taxon>Streptophyta</taxon>
        <taxon>Embryophyta</taxon>
        <taxon>Tracheophyta</taxon>
        <taxon>Spermatophyta</taxon>
        <taxon>Magnoliopsida</taxon>
        <taxon>Liliopsida</taxon>
        <taxon>Poales</taxon>
        <taxon>Poaceae</taxon>
        <taxon>BOP clade</taxon>
        <taxon>Oryzoideae</taxon>
        <taxon>Oryzeae</taxon>
        <taxon>Oryzinae</taxon>
        <taxon>Oryza</taxon>
        <taxon>Oryza meyeriana</taxon>
    </lineage>
</organism>
<keyword evidence="3" id="KW-1185">Reference proteome</keyword>
<dbReference type="Proteomes" id="UP000479710">
    <property type="component" value="Unassembled WGS sequence"/>
</dbReference>
<reference evidence="2 3" key="1">
    <citation type="submission" date="2019-11" db="EMBL/GenBank/DDBJ databases">
        <title>Whole genome sequence of Oryza granulata.</title>
        <authorList>
            <person name="Li W."/>
        </authorList>
    </citation>
    <scope>NUCLEOTIDE SEQUENCE [LARGE SCALE GENOMIC DNA]</scope>
    <source>
        <strain evidence="3">cv. Menghai</strain>
        <tissue evidence="2">Leaf</tissue>
    </source>
</reference>